<proteinExistence type="predicted"/>
<sequence length="253" mass="28837">MRPDRLLTQNRNLRRDGIFNWCLPAWAGRMADGRTYNACPSAGICAKVCYARAGSYRFRPVRERHERNLAYVLDDLPGFTQQMIDEIGRKRRGIIVRVHDAGDFFSDAYLQAWLTIMQAHPGSRFYCYTKEIRRFKKLVEPCPPSNFCWVYSYGGTQDDLLDQYRDRVADVFPTVEALRAAGYHDQSASDLLAVDGPAPVGIPANRIPHLLKLQGQHTFRSWQIEADAARTPRRRQPSPRSRSPGSPQARPAA</sequence>
<evidence type="ECO:0000256" key="1">
    <source>
        <dbReference type="SAM" id="MobiDB-lite"/>
    </source>
</evidence>
<feature type="compositionally biased region" description="Low complexity" evidence="1">
    <location>
        <begin position="238"/>
        <end position="253"/>
    </location>
</feature>
<reference evidence="4" key="1">
    <citation type="journal article" date="2019" name="Int. J. Syst. Evol. Microbiol.">
        <title>The Global Catalogue of Microorganisms (GCM) 10K type strain sequencing project: providing services to taxonomists for standard genome sequencing and annotation.</title>
        <authorList>
            <consortium name="The Broad Institute Genomics Platform"/>
            <consortium name="The Broad Institute Genome Sequencing Center for Infectious Disease"/>
            <person name="Wu L."/>
            <person name="Ma J."/>
        </authorList>
    </citation>
    <scope>NUCLEOTIDE SEQUENCE [LARGE SCALE GENOMIC DNA]</scope>
    <source>
        <strain evidence="4">CCM 7526</strain>
    </source>
</reference>
<name>A0ABW4A291_9ACTN</name>
<evidence type="ECO:0000259" key="2">
    <source>
        <dbReference type="Pfam" id="PF17338"/>
    </source>
</evidence>
<evidence type="ECO:0000313" key="4">
    <source>
        <dbReference type="Proteomes" id="UP001597183"/>
    </source>
</evidence>
<dbReference type="Pfam" id="PF17338">
    <property type="entry name" value="GP88"/>
    <property type="match status" value="1"/>
</dbReference>
<organism evidence="3 4">
    <name type="scientific">Actinoplanes sichuanensis</name>
    <dbReference type="NCBI Taxonomy" id="512349"/>
    <lineage>
        <taxon>Bacteria</taxon>
        <taxon>Bacillati</taxon>
        <taxon>Actinomycetota</taxon>
        <taxon>Actinomycetes</taxon>
        <taxon>Micromonosporales</taxon>
        <taxon>Micromonosporaceae</taxon>
        <taxon>Actinoplanes</taxon>
    </lineage>
</organism>
<gene>
    <name evidence="3" type="ORF">ACFQ5G_04600</name>
</gene>
<feature type="region of interest" description="Disordered" evidence="1">
    <location>
        <begin position="226"/>
        <end position="253"/>
    </location>
</feature>
<comment type="caution">
    <text evidence="3">The sequence shown here is derived from an EMBL/GenBank/DDBJ whole genome shotgun (WGS) entry which is preliminary data.</text>
</comment>
<accession>A0ABW4A291</accession>
<evidence type="ECO:0000313" key="3">
    <source>
        <dbReference type="EMBL" id="MFD1364623.1"/>
    </source>
</evidence>
<dbReference type="InterPro" id="IPR020290">
    <property type="entry name" value="Gp88"/>
</dbReference>
<dbReference type="EMBL" id="JBHTMK010000005">
    <property type="protein sequence ID" value="MFD1364623.1"/>
    <property type="molecule type" value="Genomic_DNA"/>
</dbReference>
<keyword evidence="4" id="KW-1185">Reference proteome</keyword>
<feature type="domain" description="Gene product 88" evidence="2">
    <location>
        <begin position="8"/>
        <end position="220"/>
    </location>
</feature>
<dbReference type="RefSeq" id="WP_317791540.1">
    <property type="nucleotide sequence ID" value="NZ_AP028461.1"/>
</dbReference>
<dbReference type="Proteomes" id="UP001597183">
    <property type="component" value="Unassembled WGS sequence"/>
</dbReference>
<protein>
    <recommendedName>
        <fullName evidence="2">Gene product 88 domain-containing protein</fullName>
    </recommendedName>
</protein>